<reference evidence="2" key="1">
    <citation type="submission" date="2021-10" db="EMBL/GenBank/DDBJ databases">
        <title>Tropical sea cucumber genome reveals ecological adaptation and Cuvierian tubules defense mechanism.</title>
        <authorList>
            <person name="Chen T."/>
        </authorList>
    </citation>
    <scope>NUCLEOTIDE SEQUENCE</scope>
    <source>
        <strain evidence="2">Nanhai2018</strain>
        <tissue evidence="2">Muscle</tissue>
    </source>
</reference>
<evidence type="ECO:0000313" key="3">
    <source>
        <dbReference type="Proteomes" id="UP001152320"/>
    </source>
</evidence>
<keyword evidence="1" id="KW-0812">Transmembrane</keyword>
<keyword evidence="1" id="KW-1133">Transmembrane helix</keyword>
<gene>
    <name evidence="2" type="ORF">HOLleu_12849</name>
</gene>
<feature type="transmembrane region" description="Helical" evidence="1">
    <location>
        <begin position="187"/>
        <end position="209"/>
    </location>
</feature>
<keyword evidence="1" id="KW-0472">Membrane</keyword>
<evidence type="ECO:0000313" key="2">
    <source>
        <dbReference type="EMBL" id="KAJ8041916.1"/>
    </source>
</evidence>
<name>A0A9Q1CBQ5_HOLLE</name>
<comment type="caution">
    <text evidence="2">The sequence shown here is derived from an EMBL/GenBank/DDBJ whole genome shotgun (WGS) entry which is preliminary data.</text>
</comment>
<accession>A0A9Q1CBQ5</accession>
<dbReference type="EMBL" id="JAIZAY010000005">
    <property type="protein sequence ID" value="KAJ8041916.1"/>
    <property type="molecule type" value="Genomic_DNA"/>
</dbReference>
<evidence type="ECO:0000256" key="1">
    <source>
        <dbReference type="SAM" id="Phobius"/>
    </source>
</evidence>
<keyword evidence="3" id="KW-1185">Reference proteome</keyword>
<proteinExistence type="predicted"/>
<protein>
    <submittedName>
        <fullName evidence="2">Uncharacterized protein</fullName>
    </submittedName>
</protein>
<dbReference type="Proteomes" id="UP001152320">
    <property type="component" value="Chromosome 5"/>
</dbReference>
<dbReference type="AlphaFoldDB" id="A0A9Q1CBQ5"/>
<sequence>MGNTYSGSATNMIHMLAITMDNVSEKMDDSGPTTSAASTIPSYVSRLGALSNLDLFQIKGERRSAFKIRNSSGSTVFLATPFGKRGIESFDLNHLNGKNVYRVRNSMKNDQITRKVSREKPIEESQILLGNIKIEFVGGDTYDLMFNITVDGENLIIRQVRSKYYVSDKDVSNSRAPICEGTTLLDVTVVVAAVVSAAAAVVAAIFPVVDASAASDIRHLDGYLIGHLEIDDCVKGSIPLDLDVRLKAGILSAAIIIRRKIHEDVNDDY</sequence>
<organism evidence="2 3">
    <name type="scientific">Holothuria leucospilota</name>
    <name type="common">Black long sea cucumber</name>
    <name type="synonym">Mertensiothuria leucospilota</name>
    <dbReference type="NCBI Taxonomy" id="206669"/>
    <lineage>
        <taxon>Eukaryota</taxon>
        <taxon>Metazoa</taxon>
        <taxon>Echinodermata</taxon>
        <taxon>Eleutherozoa</taxon>
        <taxon>Echinozoa</taxon>
        <taxon>Holothuroidea</taxon>
        <taxon>Aspidochirotacea</taxon>
        <taxon>Aspidochirotida</taxon>
        <taxon>Holothuriidae</taxon>
        <taxon>Holothuria</taxon>
    </lineage>
</organism>